<evidence type="ECO:0000256" key="1">
    <source>
        <dbReference type="SAM" id="Phobius"/>
    </source>
</evidence>
<dbReference type="EMBL" id="CM001555">
    <property type="protein sequence ID" value="EJG06108.1"/>
    <property type="molecule type" value="Genomic_DNA"/>
</dbReference>
<dbReference type="RefSeq" id="WP_004037108.1">
    <property type="nucleotide sequence ID" value="NZ_CM001555.1"/>
</dbReference>
<keyword evidence="3" id="KW-1185">Reference proteome</keyword>
<evidence type="ECO:0000313" key="2">
    <source>
        <dbReference type="EMBL" id="EJG06108.1"/>
    </source>
</evidence>
<protein>
    <submittedName>
        <fullName evidence="2">Uncharacterized protein</fullName>
    </submittedName>
</protein>
<gene>
    <name evidence="2" type="ORF">Metli_0130</name>
</gene>
<name>J1AMP8_9EURY</name>
<dbReference type="HOGENOM" id="CLU_1536682_0_0_2"/>
<keyword evidence="1" id="KW-0812">Transmembrane</keyword>
<keyword evidence="1" id="KW-1133">Transmembrane helix</keyword>
<dbReference type="AlphaFoldDB" id="J1AMP8"/>
<keyword evidence="1" id="KW-0472">Membrane</keyword>
<evidence type="ECO:0000313" key="3">
    <source>
        <dbReference type="Proteomes" id="UP000005095"/>
    </source>
</evidence>
<accession>J1AMP8</accession>
<proteinExistence type="predicted"/>
<feature type="transmembrane region" description="Helical" evidence="1">
    <location>
        <begin position="148"/>
        <end position="168"/>
    </location>
</feature>
<dbReference type="STRING" id="28892.Metli_0130"/>
<sequence length="170" mass="18585">MDVPCEIRFNARSINSIDLPESVEVLAGDTLVLKLKNEGSPLHLTLSTADAARFTDFFHENLYLERLADVPVIIRDDVFPGMFAITVITGYGTNRSALKVAVRERPAPVEEPPQPLPPPPAPRLPVVPFAIVIVAALLFILYVGTGILLFEAAAFVVLVLGVIAAWFLRR</sequence>
<reference evidence="2 3" key="1">
    <citation type="submission" date="2011-08" db="EMBL/GenBank/DDBJ databases">
        <title>The complete genome of Methanofollis liminatans DSM 4140.</title>
        <authorList>
            <consortium name="US DOE Joint Genome Institute (JGI-PGF)"/>
            <person name="Lucas S."/>
            <person name="Han J."/>
            <person name="Lapidus A."/>
            <person name="Bruce D."/>
            <person name="Goodwin L."/>
            <person name="Pitluck S."/>
            <person name="Peters L."/>
            <person name="Kyrpides N."/>
            <person name="Mavromatis K."/>
            <person name="Ivanova N."/>
            <person name="Mikhailova N."/>
            <person name="Lu M."/>
            <person name="Detter J.C."/>
            <person name="Tapia R."/>
            <person name="Han C."/>
            <person name="Land M."/>
            <person name="Hauser L."/>
            <person name="Markowitz V."/>
            <person name="Cheng J.-F."/>
            <person name="Hugenholtz P."/>
            <person name="Woyke T."/>
            <person name="Wu D."/>
            <person name="Spring S."/>
            <person name="Schuler E."/>
            <person name="Brambilla E."/>
            <person name="Klenk H.-P."/>
            <person name="Eisen J.A."/>
        </authorList>
    </citation>
    <scope>NUCLEOTIDE SEQUENCE [LARGE SCALE GENOMIC DNA]</scope>
    <source>
        <strain evidence="2 3">DSM 4140</strain>
    </source>
</reference>
<dbReference type="Proteomes" id="UP000005095">
    <property type="component" value="Chromosome"/>
</dbReference>
<organism evidence="2 3">
    <name type="scientific">Methanofollis liminatans DSM 4140</name>
    <dbReference type="NCBI Taxonomy" id="28892"/>
    <lineage>
        <taxon>Archaea</taxon>
        <taxon>Methanobacteriati</taxon>
        <taxon>Methanobacteriota</taxon>
        <taxon>Stenosarchaea group</taxon>
        <taxon>Methanomicrobia</taxon>
        <taxon>Methanomicrobiales</taxon>
        <taxon>Methanomicrobiaceae</taxon>
        <taxon>Methanofollis</taxon>
    </lineage>
</organism>
<feature type="transmembrane region" description="Helical" evidence="1">
    <location>
        <begin position="124"/>
        <end position="142"/>
    </location>
</feature>
<dbReference type="OrthoDB" id="282430at2157"/>